<evidence type="ECO:0000256" key="2">
    <source>
        <dbReference type="ARBA" id="ARBA00022669"/>
    </source>
</evidence>
<dbReference type="PANTHER" id="PTHR34823">
    <property type="entry name" value="GLCNAC-BINDING PROTEIN A"/>
    <property type="match status" value="1"/>
</dbReference>
<dbReference type="Gene3D" id="3.30.70.2150">
    <property type="match status" value="1"/>
</dbReference>
<feature type="domain" description="N-acetylglucosamine binding protein A" evidence="7">
    <location>
        <begin position="230"/>
        <end position="323"/>
    </location>
</feature>
<name>A0AA40X1T3_9GAMM</name>
<evidence type="ECO:0000259" key="7">
    <source>
        <dbReference type="Pfam" id="PF18416"/>
    </source>
</evidence>
<dbReference type="GO" id="GO:0004497">
    <property type="term" value="F:monooxygenase activity"/>
    <property type="evidence" value="ECO:0007669"/>
    <property type="project" value="UniProtKB-KW"/>
</dbReference>
<dbReference type="GO" id="GO:0008061">
    <property type="term" value="F:chitin binding"/>
    <property type="evidence" value="ECO:0007669"/>
    <property type="project" value="UniProtKB-KW"/>
</dbReference>
<dbReference type="EMBL" id="JADMKS010000004">
    <property type="protein sequence ID" value="MBF6637147.1"/>
    <property type="molecule type" value="Genomic_DNA"/>
</dbReference>
<dbReference type="RefSeq" id="WP_194977995.1">
    <property type="nucleotide sequence ID" value="NZ_JADMKS010000004.1"/>
</dbReference>
<reference evidence="8" key="1">
    <citation type="submission" date="2020-11" db="EMBL/GenBank/DDBJ databases">
        <authorList>
            <person name="Lee S.D."/>
        </authorList>
    </citation>
    <scope>NUCLEOTIDE SEQUENCE</scope>
    <source>
        <strain evidence="8">SAP-2</strain>
    </source>
</reference>
<dbReference type="InterPro" id="IPR041029">
    <property type="entry name" value="GbpA_2"/>
</dbReference>
<evidence type="ECO:0000313" key="8">
    <source>
        <dbReference type="EMBL" id="MBF6637147.1"/>
    </source>
</evidence>
<feature type="region of interest" description="Disordered" evidence="4">
    <location>
        <begin position="160"/>
        <end position="180"/>
    </location>
</feature>
<evidence type="ECO:0000256" key="5">
    <source>
        <dbReference type="SAM" id="SignalP"/>
    </source>
</evidence>
<gene>
    <name evidence="8" type="ORF">ITX54_10835</name>
</gene>
<dbReference type="InterPro" id="IPR014756">
    <property type="entry name" value="Ig_E-set"/>
</dbReference>
<protein>
    <submittedName>
        <fullName evidence="8">Lytic polysaccharide monooxygenase</fullName>
    </submittedName>
</protein>
<feature type="chain" id="PRO_5041253781" evidence="5">
    <location>
        <begin position="29"/>
        <end position="502"/>
    </location>
</feature>
<sequence>MKFSKSILSLAVAMTLPAALLMPTTAQAHGYISTPTARHVLCNREGQASTSEGCKAARAHGSNGFTEAGGHTNVGSTNYMNQIQDGAVCSSNYRGINVGVPKGDWPISPLKVNADGSVDLSYKYTAVHGTDHIAFYITKSEYNPANPLKWSDLELLGRRDGDANSQVNPNPNAPDSNNETHFNFKLPSQQAGRHVIFAAWPVSKNHGTGEVFTTCADVEITNNGVSTPGWERVGDGIKANEKIIAGTTVRFRLFDSMKAGSVAFDTAYTASNNMDKKDWLYKLAKQINTETHLAKVGTLKNNEVTLGAAATHYDVYTKGSHKYSSAVYLEAAEDDDQPVKPPVNHDQAFLNGLNFTVTPTVNPNKVTFKGIAVSNTQATGNVSYVWTLPNNAQITGEGKGSQSFEIKRNKKEQNLQVSVKVTAGKLAKTLKQSIFVPAKADNGPGNETQYPQYVAGEKYAPGAKVSANGSNYQCKAAPQGWWCAQPAYNPAGSYGSDAWNKI</sequence>
<accession>A0AA40X1T3</accession>
<dbReference type="Pfam" id="PF03067">
    <property type="entry name" value="LPMO_10"/>
    <property type="match status" value="1"/>
</dbReference>
<organism evidence="8 9">
    <name type="scientific">Rouxiella silvae</name>
    <dbReference type="NCBI Taxonomy" id="1646373"/>
    <lineage>
        <taxon>Bacteria</taxon>
        <taxon>Pseudomonadati</taxon>
        <taxon>Pseudomonadota</taxon>
        <taxon>Gammaproteobacteria</taxon>
        <taxon>Enterobacterales</taxon>
        <taxon>Yersiniaceae</taxon>
        <taxon>Rouxiella</taxon>
    </lineage>
</organism>
<evidence type="ECO:0000256" key="1">
    <source>
        <dbReference type="ARBA" id="ARBA00022525"/>
    </source>
</evidence>
<evidence type="ECO:0000256" key="4">
    <source>
        <dbReference type="SAM" id="MobiDB-lite"/>
    </source>
</evidence>
<dbReference type="InterPro" id="IPR004302">
    <property type="entry name" value="Cellulose/chitin-bd_N"/>
</dbReference>
<comment type="caution">
    <text evidence="8">The sequence shown here is derived from an EMBL/GenBank/DDBJ whole genome shotgun (WGS) entry which is preliminary data.</text>
</comment>
<dbReference type="Proteomes" id="UP000705283">
    <property type="component" value="Unassembled WGS sequence"/>
</dbReference>
<dbReference type="Pfam" id="PF18416">
    <property type="entry name" value="GbpA_2"/>
    <property type="match status" value="1"/>
</dbReference>
<keyword evidence="8" id="KW-0503">Monooxygenase</keyword>
<keyword evidence="3 5" id="KW-0732">Signal</keyword>
<keyword evidence="1" id="KW-0964">Secreted</keyword>
<dbReference type="SUPFAM" id="SSF81296">
    <property type="entry name" value="E set domains"/>
    <property type="match status" value="1"/>
</dbReference>
<feature type="domain" description="Chitin-binding type-4" evidence="6">
    <location>
        <begin position="29"/>
        <end position="218"/>
    </location>
</feature>
<dbReference type="PANTHER" id="PTHR34823:SF1">
    <property type="entry name" value="CHITIN-BINDING TYPE-4 DOMAIN-CONTAINING PROTEIN"/>
    <property type="match status" value="1"/>
</dbReference>
<evidence type="ECO:0000313" key="9">
    <source>
        <dbReference type="Proteomes" id="UP000705283"/>
    </source>
</evidence>
<evidence type="ECO:0000256" key="3">
    <source>
        <dbReference type="ARBA" id="ARBA00022729"/>
    </source>
</evidence>
<feature type="signal peptide" evidence="5">
    <location>
        <begin position="1"/>
        <end position="28"/>
    </location>
</feature>
<dbReference type="AlphaFoldDB" id="A0AA40X1T3"/>
<evidence type="ECO:0000259" key="6">
    <source>
        <dbReference type="Pfam" id="PF03067"/>
    </source>
</evidence>
<reference evidence="8" key="2">
    <citation type="submission" date="2022-09" db="EMBL/GenBank/DDBJ databases">
        <title>Rouxiella aceris sp. nov., isolated from tree sap and emended description of the genus Rhouxiella.</title>
        <authorList>
            <person name="Kim I.S."/>
        </authorList>
    </citation>
    <scope>NUCLEOTIDE SEQUENCE</scope>
    <source>
        <strain evidence="8">SAP-2</strain>
    </source>
</reference>
<dbReference type="Gene3D" id="2.70.50.50">
    <property type="entry name" value="chitin-binding protein cbp21"/>
    <property type="match status" value="1"/>
</dbReference>
<dbReference type="CDD" id="cd21177">
    <property type="entry name" value="LPMO_AA10"/>
    <property type="match status" value="1"/>
</dbReference>
<keyword evidence="2" id="KW-0147">Chitin-binding</keyword>
<dbReference type="InterPro" id="IPR051024">
    <property type="entry name" value="GlcNAc_Chitin_IntDeg"/>
</dbReference>
<keyword evidence="8" id="KW-0560">Oxidoreductase</keyword>
<feature type="compositionally biased region" description="Polar residues" evidence="4">
    <location>
        <begin position="163"/>
        <end position="180"/>
    </location>
</feature>
<proteinExistence type="predicted"/>